<gene>
    <name evidence="1" type="ORF">STH12_00916</name>
</gene>
<sequence length="77" mass="8596">MADDKIGKFIQSTAIDNALFHYEKASEIILAVEQGNSALAIHKLESLKEAEAVLFQNCISDSCPEELRQKIETVYKP</sequence>
<evidence type="ECO:0000313" key="2">
    <source>
        <dbReference type="Proteomes" id="UP000278437"/>
    </source>
</evidence>
<reference evidence="2" key="1">
    <citation type="submission" date="2017-03" db="EMBL/GenBank/DDBJ databases">
        <title>Full genome sequence of a non-lethal Shewanella isolate that potentiates virulence of Vibio parahaemolyticus causing acute hepatopancreatic necrosis disease (AHPND) in shrimp.</title>
        <authorList>
            <person name="Prachumwat A."/>
            <person name="Sritunyalucksana K."/>
        </authorList>
    </citation>
    <scope>NUCLEOTIDE SEQUENCE [LARGE SCALE GENOMIC DNA]</scope>
    <source>
        <strain evidence="2">TH2012</strain>
    </source>
</reference>
<dbReference type="Proteomes" id="UP000278437">
    <property type="component" value="Chromosome"/>
</dbReference>
<accession>A0ABM7D115</accession>
<evidence type="ECO:0000313" key="1">
    <source>
        <dbReference type="EMBL" id="AZQ10052.1"/>
    </source>
</evidence>
<dbReference type="EMBL" id="CP020373">
    <property type="protein sequence ID" value="AZQ10052.1"/>
    <property type="molecule type" value="Genomic_DNA"/>
</dbReference>
<keyword evidence="2" id="KW-1185">Reference proteome</keyword>
<proteinExistence type="predicted"/>
<dbReference type="RefSeq" id="WP_126166461.1">
    <property type="nucleotide sequence ID" value="NZ_CP020373.1"/>
</dbReference>
<protein>
    <submittedName>
        <fullName evidence="1">Uncharacterized protein</fullName>
    </submittedName>
</protein>
<organism evidence="1 2">
    <name type="scientific">Shewanella khirikhana</name>
    <dbReference type="NCBI Taxonomy" id="1965282"/>
    <lineage>
        <taxon>Bacteria</taxon>
        <taxon>Pseudomonadati</taxon>
        <taxon>Pseudomonadota</taxon>
        <taxon>Gammaproteobacteria</taxon>
        <taxon>Alteromonadales</taxon>
        <taxon>Shewanellaceae</taxon>
        <taxon>Shewanella</taxon>
    </lineage>
</organism>
<name>A0ABM7D115_9GAMM</name>